<sequence length="126" mass="14171">MDTREVVESYYDLANKGDWSRWCDLFAPDQVMDEQLAGRVEGRETLRSMMRGFPDMYSSFANVPRHVVVEGGQAAVVSHISARTRGGAGIEAEVVNYFRVVDGLISYMANFHDTVPFHVLDPDPRS</sequence>
<accession>A0A4R6UL54</accession>
<evidence type="ECO:0000259" key="1">
    <source>
        <dbReference type="Pfam" id="PF12680"/>
    </source>
</evidence>
<dbReference type="Pfam" id="PF12680">
    <property type="entry name" value="SnoaL_2"/>
    <property type="match status" value="1"/>
</dbReference>
<dbReference type="GO" id="GO:0016853">
    <property type="term" value="F:isomerase activity"/>
    <property type="evidence" value="ECO:0007669"/>
    <property type="project" value="UniProtKB-KW"/>
</dbReference>
<keyword evidence="2" id="KW-0413">Isomerase</keyword>
<evidence type="ECO:0000313" key="3">
    <source>
        <dbReference type="Proteomes" id="UP000295281"/>
    </source>
</evidence>
<dbReference type="Proteomes" id="UP000295281">
    <property type="component" value="Unassembled WGS sequence"/>
</dbReference>
<name>A0A4R6UL54_9ACTN</name>
<dbReference type="InterPro" id="IPR037401">
    <property type="entry name" value="SnoaL-like"/>
</dbReference>
<dbReference type="SUPFAM" id="SSF54427">
    <property type="entry name" value="NTF2-like"/>
    <property type="match status" value="1"/>
</dbReference>
<dbReference type="AlphaFoldDB" id="A0A4R6UL54"/>
<dbReference type="InterPro" id="IPR032710">
    <property type="entry name" value="NTF2-like_dom_sf"/>
</dbReference>
<dbReference type="OrthoDB" id="3681559at2"/>
<proteinExistence type="predicted"/>
<keyword evidence="3" id="KW-1185">Reference proteome</keyword>
<gene>
    <name evidence="2" type="ORF">EV190_12352</name>
</gene>
<comment type="caution">
    <text evidence="2">The sequence shown here is derived from an EMBL/GenBank/DDBJ whole genome shotgun (WGS) entry which is preliminary data.</text>
</comment>
<protein>
    <submittedName>
        <fullName evidence="2">Ketosteroid isomerase-like protein</fullName>
    </submittedName>
</protein>
<organism evidence="2 3">
    <name type="scientific">Actinorugispora endophytica</name>
    <dbReference type="NCBI Taxonomy" id="1605990"/>
    <lineage>
        <taxon>Bacteria</taxon>
        <taxon>Bacillati</taxon>
        <taxon>Actinomycetota</taxon>
        <taxon>Actinomycetes</taxon>
        <taxon>Streptosporangiales</taxon>
        <taxon>Nocardiopsidaceae</taxon>
        <taxon>Actinorugispora</taxon>
    </lineage>
</organism>
<dbReference type="RefSeq" id="WP_133743067.1">
    <property type="nucleotide sequence ID" value="NZ_SNYN01000023.1"/>
</dbReference>
<dbReference type="EMBL" id="SNYN01000023">
    <property type="protein sequence ID" value="TDQ46896.1"/>
    <property type="molecule type" value="Genomic_DNA"/>
</dbReference>
<feature type="domain" description="SnoaL-like" evidence="1">
    <location>
        <begin position="7"/>
        <end position="107"/>
    </location>
</feature>
<dbReference type="Gene3D" id="3.10.450.50">
    <property type="match status" value="1"/>
</dbReference>
<evidence type="ECO:0000313" key="2">
    <source>
        <dbReference type="EMBL" id="TDQ46896.1"/>
    </source>
</evidence>
<reference evidence="2 3" key="1">
    <citation type="submission" date="2019-03" db="EMBL/GenBank/DDBJ databases">
        <title>Genomic Encyclopedia of Type Strains, Phase IV (KMG-IV): sequencing the most valuable type-strain genomes for metagenomic binning, comparative biology and taxonomic classification.</title>
        <authorList>
            <person name="Goeker M."/>
        </authorList>
    </citation>
    <scope>NUCLEOTIDE SEQUENCE [LARGE SCALE GENOMIC DNA]</scope>
    <source>
        <strain evidence="2 3">DSM 46770</strain>
    </source>
</reference>